<dbReference type="InterPro" id="IPR040847">
    <property type="entry name" value="SH3_15"/>
</dbReference>
<protein>
    <recommendedName>
        <fullName evidence="10">RING-type domain-containing protein</fullName>
    </recommendedName>
</protein>
<dbReference type="GO" id="GO:0005737">
    <property type="term" value="C:cytoplasm"/>
    <property type="evidence" value="ECO:0007669"/>
    <property type="project" value="TreeGrafter"/>
</dbReference>
<dbReference type="Pfam" id="PF18346">
    <property type="entry name" value="SH3_15"/>
    <property type="match status" value="1"/>
</dbReference>
<dbReference type="AlphaFoldDB" id="A0A814C972"/>
<evidence type="ECO:0000256" key="6">
    <source>
        <dbReference type="ARBA" id="ARBA00022786"/>
    </source>
</evidence>
<dbReference type="GO" id="GO:0008270">
    <property type="term" value="F:zinc ion binding"/>
    <property type="evidence" value="ECO:0007669"/>
    <property type="project" value="UniProtKB-KW"/>
</dbReference>
<evidence type="ECO:0000256" key="3">
    <source>
        <dbReference type="ARBA" id="ARBA00022723"/>
    </source>
</evidence>
<dbReference type="Proteomes" id="UP000663889">
    <property type="component" value="Unassembled WGS sequence"/>
</dbReference>
<keyword evidence="7" id="KW-0862">Zinc</keyword>
<dbReference type="UniPathway" id="UPA00143"/>
<dbReference type="Pfam" id="PF13445">
    <property type="entry name" value="zf-RING_UBOX"/>
    <property type="match status" value="1"/>
</dbReference>
<evidence type="ECO:0000256" key="5">
    <source>
        <dbReference type="ARBA" id="ARBA00022771"/>
    </source>
</evidence>
<evidence type="ECO:0000256" key="2">
    <source>
        <dbReference type="ARBA" id="ARBA00022679"/>
    </source>
</evidence>
<keyword evidence="4" id="KW-0677">Repeat</keyword>
<dbReference type="PROSITE" id="PS50089">
    <property type="entry name" value="ZF_RING_2"/>
    <property type="match status" value="1"/>
</dbReference>
<gene>
    <name evidence="11" type="ORF">SEV965_LOCUS7625</name>
</gene>
<dbReference type="InterPro" id="IPR001841">
    <property type="entry name" value="Znf_RING"/>
</dbReference>
<feature type="domain" description="RING-type" evidence="10">
    <location>
        <begin position="135"/>
        <end position="168"/>
    </location>
</feature>
<dbReference type="SMART" id="SM00184">
    <property type="entry name" value="RING"/>
    <property type="match status" value="1"/>
</dbReference>
<evidence type="ECO:0000256" key="4">
    <source>
        <dbReference type="ARBA" id="ARBA00022737"/>
    </source>
</evidence>
<dbReference type="PANTHER" id="PTHR24202:SF4">
    <property type="entry name" value="E3 UBIQUITIN-PROTEIN LIGASE MIB2-RELATED"/>
    <property type="match status" value="1"/>
</dbReference>
<keyword evidence="3" id="KW-0479">Metal-binding</keyword>
<dbReference type="EMBL" id="CAJNOU010000269">
    <property type="protein sequence ID" value="CAF0939401.1"/>
    <property type="molecule type" value="Genomic_DNA"/>
</dbReference>
<comment type="caution">
    <text evidence="11">The sequence shown here is derived from an EMBL/GenBank/DDBJ whole genome shotgun (WGS) entry which is preliminary data.</text>
</comment>
<keyword evidence="5 9" id="KW-0863">Zinc-finger</keyword>
<keyword evidence="6" id="KW-0833">Ubl conjugation pathway</keyword>
<accession>A0A814C972</accession>
<dbReference type="GO" id="GO:0016740">
    <property type="term" value="F:transferase activity"/>
    <property type="evidence" value="ECO:0007669"/>
    <property type="project" value="UniProtKB-KW"/>
</dbReference>
<evidence type="ECO:0000256" key="1">
    <source>
        <dbReference type="ARBA" id="ARBA00004906"/>
    </source>
</evidence>
<evidence type="ECO:0000313" key="11">
    <source>
        <dbReference type="EMBL" id="CAF0939401.1"/>
    </source>
</evidence>
<keyword evidence="8" id="KW-0040">ANK repeat</keyword>
<evidence type="ECO:0000256" key="7">
    <source>
        <dbReference type="ARBA" id="ARBA00022833"/>
    </source>
</evidence>
<sequence length="179" mass="20302">MVQICSNLEQIKIFQCGHGEWTEAMLPTLGKLGRVVDLYNDVSIDSTVSLNELCCGNNDHVSINSETIRTTTTSSNNINDTVALACLQQQLQEIREQVYCPICMDRLKNMVFLCGHVALACLQQQLQEIREQVYCPICMDRLKNMVFLCGHDFCQNCGDRVQECPICRKSIEKSIILYT</sequence>
<organism evidence="11 12">
    <name type="scientific">Rotaria sordida</name>
    <dbReference type="NCBI Taxonomy" id="392033"/>
    <lineage>
        <taxon>Eukaryota</taxon>
        <taxon>Metazoa</taxon>
        <taxon>Spiralia</taxon>
        <taxon>Gnathifera</taxon>
        <taxon>Rotifera</taxon>
        <taxon>Eurotatoria</taxon>
        <taxon>Bdelloidea</taxon>
        <taxon>Philodinida</taxon>
        <taxon>Philodinidae</taxon>
        <taxon>Rotaria</taxon>
    </lineage>
</organism>
<dbReference type="InterPro" id="IPR013083">
    <property type="entry name" value="Znf_RING/FYVE/PHD"/>
</dbReference>
<evidence type="ECO:0000256" key="9">
    <source>
        <dbReference type="PROSITE-ProRule" id="PRU00175"/>
    </source>
</evidence>
<reference evidence="11" key="1">
    <citation type="submission" date="2021-02" db="EMBL/GenBank/DDBJ databases">
        <authorList>
            <person name="Nowell W R."/>
        </authorList>
    </citation>
    <scope>NUCLEOTIDE SEQUENCE</scope>
</reference>
<keyword evidence="2" id="KW-0808">Transferase</keyword>
<evidence type="ECO:0000259" key="10">
    <source>
        <dbReference type="PROSITE" id="PS50089"/>
    </source>
</evidence>
<name>A0A814C972_9BILA</name>
<evidence type="ECO:0000313" key="12">
    <source>
        <dbReference type="Proteomes" id="UP000663889"/>
    </source>
</evidence>
<dbReference type="Pfam" id="PF13920">
    <property type="entry name" value="zf-C3HC4_3"/>
    <property type="match status" value="1"/>
</dbReference>
<dbReference type="PANTHER" id="PTHR24202">
    <property type="entry name" value="E3 UBIQUITIN-PROTEIN LIGASE MIB2"/>
    <property type="match status" value="1"/>
</dbReference>
<dbReference type="GO" id="GO:0016567">
    <property type="term" value="P:protein ubiquitination"/>
    <property type="evidence" value="ECO:0007669"/>
    <property type="project" value="UniProtKB-UniPathway"/>
</dbReference>
<dbReference type="Gene3D" id="3.30.40.10">
    <property type="entry name" value="Zinc/RING finger domain, C3HC4 (zinc finger)"/>
    <property type="match status" value="2"/>
</dbReference>
<evidence type="ECO:0000256" key="8">
    <source>
        <dbReference type="ARBA" id="ARBA00023043"/>
    </source>
</evidence>
<proteinExistence type="predicted"/>
<dbReference type="InterPro" id="IPR027370">
    <property type="entry name" value="Znf-RING_euk"/>
</dbReference>
<dbReference type="SUPFAM" id="SSF57850">
    <property type="entry name" value="RING/U-box"/>
    <property type="match status" value="1"/>
</dbReference>
<comment type="pathway">
    <text evidence="1">Protein modification; protein ubiquitination.</text>
</comment>